<dbReference type="InterPro" id="IPR009721">
    <property type="entry name" value="O-acyltransferase_WSD1_C"/>
</dbReference>
<dbReference type="InterPro" id="IPR045034">
    <property type="entry name" value="O-acyltransferase_WSD1-like"/>
</dbReference>
<dbReference type="GO" id="GO:0005789">
    <property type="term" value="C:endoplasmic reticulum membrane"/>
    <property type="evidence" value="ECO:0007669"/>
    <property type="project" value="UniProtKB-SubCell"/>
</dbReference>
<dbReference type="PANTHER" id="PTHR31650:SF29">
    <property type="entry name" value="O-ACYLTRANSFERASE WSD1-LIKE PROTEIN"/>
    <property type="match status" value="1"/>
</dbReference>
<evidence type="ECO:0000256" key="9">
    <source>
        <dbReference type="ARBA" id="ARBA00047604"/>
    </source>
</evidence>
<organism evidence="13 14">
    <name type="scientific">Vicia faba</name>
    <name type="common">Broad bean</name>
    <name type="synonym">Faba vulgaris</name>
    <dbReference type="NCBI Taxonomy" id="3906"/>
    <lineage>
        <taxon>Eukaryota</taxon>
        <taxon>Viridiplantae</taxon>
        <taxon>Streptophyta</taxon>
        <taxon>Embryophyta</taxon>
        <taxon>Tracheophyta</taxon>
        <taxon>Spermatophyta</taxon>
        <taxon>Magnoliopsida</taxon>
        <taxon>eudicotyledons</taxon>
        <taxon>Gunneridae</taxon>
        <taxon>Pentapetalae</taxon>
        <taxon>rosids</taxon>
        <taxon>fabids</taxon>
        <taxon>Fabales</taxon>
        <taxon>Fabaceae</taxon>
        <taxon>Papilionoideae</taxon>
        <taxon>50 kb inversion clade</taxon>
        <taxon>NPAAA clade</taxon>
        <taxon>Hologalegina</taxon>
        <taxon>IRL clade</taxon>
        <taxon>Fabeae</taxon>
        <taxon>Vicia</taxon>
    </lineage>
</organism>
<sequence length="533" mass="60561">MEYFEEELNEAVSPNGQCFDNSFLSLYILAFLEFQVAIHDLPILSLLEDAFLSIPHFTSIMVDDERGVKRWKPVEVKLEEHIIEPKFIDDGMSDDSYDKHFADYISMMLMENLSPTKPLWQVHVIKYPTSTSNAAGTLVFKFHHAIGDGYSLMGVILSSLQRAEDTSLPLSFPSLKSSSKPKNISRFMKRMSHFLSMPFNFVSEFGWSLLKSTLFEDDETPIRSGVEADEFRRTKLSNVVFSMDHIKEIKSNLGVTINDAITGIIFFGIRLYMQNIDYRSRALNSTALVIANTRKVKDYQRVQDMLKTAKGDWGNQITYYHVSVPKLQDIPISSPLQFVRKAHNSIKRKKSSYAPPLITKLLRVKNKLEGPEALAKYIHGTMRKSSLLISNVAGPIEQMSWANHPIGGFFFTLAGIPQSLVITIMSYMGMLRVTIATEEGFIDEQKLMQYINNAFEIVRHESIAKENISKWNKFFVKNPPSPLHLIEENSILVESPSNPSQQDPAPLRTGQGVFCTILFFGCSQQFYQGGHVH</sequence>
<gene>
    <name evidence="13" type="ORF">VFH_V068880</name>
</gene>
<dbReference type="GO" id="GO:0019432">
    <property type="term" value="P:triglyceride biosynthetic process"/>
    <property type="evidence" value="ECO:0007669"/>
    <property type="project" value="TreeGrafter"/>
</dbReference>
<accession>A0AAV1AXJ4</accession>
<keyword evidence="5" id="KW-0808">Transferase</keyword>
<keyword evidence="6" id="KW-0256">Endoplasmic reticulum</keyword>
<feature type="domain" description="O-acyltransferase WSD1 C-terminal" evidence="12">
    <location>
        <begin position="313"/>
        <end position="457"/>
    </location>
</feature>
<evidence type="ECO:0000256" key="6">
    <source>
        <dbReference type="ARBA" id="ARBA00022824"/>
    </source>
</evidence>
<dbReference type="InterPro" id="IPR004255">
    <property type="entry name" value="O-acyltransferase_WSD1_N"/>
</dbReference>
<proteinExistence type="inferred from homology"/>
<evidence type="ECO:0000259" key="11">
    <source>
        <dbReference type="Pfam" id="PF03007"/>
    </source>
</evidence>
<dbReference type="GO" id="GO:0004144">
    <property type="term" value="F:diacylglycerol O-acyltransferase activity"/>
    <property type="evidence" value="ECO:0007669"/>
    <property type="project" value="UniProtKB-EC"/>
</dbReference>
<evidence type="ECO:0000256" key="5">
    <source>
        <dbReference type="ARBA" id="ARBA00022679"/>
    </source>
</evidence>
<evidence type="ECO:0000256" key="10">
    <source>
        <dbReference type="ARBA" id="ARBA00048109"/>
    </source>
</evidence>
<evidence type="ECO:0000256" key="1">
    <source>
        <dbReference type="ARBA" id="ARBA00004162"/>
    </source>
</evidence>
<comment type="pathway">
    <text evidence="3">Glycerolipid metabolism; triacylglycerol biosynthesis.</text>
</comment>
<comment type="similarity">
    <text evidence="8">In the N-terminal section; belongs to the long-chain O-acyltransferase family.</text>
</comment>
<evidence type="ECO:0000313" key="14">
    <source>
        <dbReference type="Proteomes" id="UP001157006"/>
    </source>
</evidence>
<feature type="domain" description="O-acyltransferase WSD1-like N-terminal" evidence="11">
    <location>
        <begin position="100"/>
        <end position="260"/>
    </location>
</feature>
<dbReference type="PANTHER" id="PTHR31650">
    <property type="entry name" value="O-ACYLTRANSFERASE (WSD1-LIKE) FAMILY PROTEIN"/>
    <property type="match status" value="1"/>
</dbReference>
<reference evidence="13 14" key="1">
    <citation type="submission" date="2023-01" db="EMBL/GenBank/DDBJ databases">
        <authorList>
            <person name="Kreplak J."/>
        </authorList>
    </citation>
    <scope>NUCLEOTIDE SEQUENCE [LARGE SCALE GENOMIC DNA]</scope>
</reference>
<evidence type="ECO:0000256" key="8">
    <source>
        <dbReference type="ARBA" id="ARBA00024360"/>
    </source>
</evidence>
<comment type="catalytic activity">
    <reaction evidence="9">
        <text>a long chain fatty alcohol + a fatty acyl-CoA = a long-chain alcohol wax ester + CoA</text>
        <dbReference type="Rhea" id="RHEA:38443"/>
        <dbReference type="ChEBI" id="CHEBI:17135"/>
        <dbReference type="ChEBI" id="CHEBI:57287"/>
        <dbReference type="ChEBI" id="CHEBI:77636"/>
        <dbReference type="ChEBI" id="CHEBI:235323"/>
        <dbReference type="EC" id="2.3.1.75"/>
    </reaction>
</comment>
<evidence type="ECO:0000256" key="7">
    <source>
        <dbReference type="ARBA" id="ARBA00023315"/>
    </source>
</evidence>
<dbReference type="Proteomes" id="UP001157006">
    <property type="component" value="Chromosome 5"/>
</dbReference>
<comment type="pathway">
    <text evidence="4">Lipid metabolism.</text>
</comment>
<dbReference type="EMBL" id="OX451740">
    <property type="protein sequence ID" value="CAI8613172.1"/>
    <property type="molecule type" value="Genomic_DNA"/>
</dbReference>
<evidence type="ECO:0000259" key="12">
    <source>
        <dbReference type="Pfam" id="PF06974"/>
    </source>
</evidence>
<evidence type="ECO:0008006" key="15">
    <source>
        <dbReference type="Google" id="ProtNLM"/>
    </source>
</evidence>
<dbReference type="GO" id="GO:0047196">
    <property type="term" value="F:long-chain-alcohol O-fatty-acyltransferase activity"/>
    <property type="evidence" value="ECO:0007669"/>
    <property type="project" value="UniProtKB-EC"/>
</dbReference>
<evidence type="ECO:0000256" key="4">
    <source>
        <dbReference type="ARBA" id="ARBA00005189"/>
    </source>
</evidence>
<name>A0AAV1AXJ4_VICFA</name>
<protein>
    <recommendedName>
        <fullName evidence="15">Diacylglycerol O-acyltransferase</fullName>
    </recommendedName>
</protein>
<comment type="catalytic activity">
    <reaction evidence="10">
        <text>an acyl-CoA + a 1,2-diacyl-sn-glycerol = a triacyl-sn-glycerol + CoA</text>
        <dbReference type="Rhea" id="RHEA:10868"/>
        <dbReference type="ChEBI" id="CHEBI:17815"/>
        <dbReference type="ChEBI" id="CHEBI:57287"/>
        <dbReference type="ChEBI" id="CHEBI:58342"/>
        <dbReference type="ChEBI" id="CHEBI:64615"/>
        <dbReference type="EC" id="2.3.1.20"/>
    </reaction>
</comment>
<evidence type="ECO:0000256" key="2">
    <source>
        <dbReference type="ARBA" id="ARBA00004586"/>
    </source>
</evidence>
<dbReference type="Pfam" id="PF03007">
    <property type="entry name" value="WS_DGAT_cat"/>
    <property type="match status" value="1"/>
</dbReference>
<keyword evidence="14" id="KW-1185">Reference proteome</keyword>
<comment type="subcellular location">
    <subcellularLocation>
        <location evidence="1">Cell membrane</location>
        <topology evidence="1">Single-pass membrane protein</topology>
    </subcellularLocation>
    <subcellularLocation>
        <location evidence="2">Endoplasmic reticulum membrane</location>
    </subcellularLocation>
</comment>
<evidence type="ECO:0000256" key="3">
    <source>
        <dbReference type="ARBA" id="ARBA00004771"/>
    </source>
</evidence>
<dbReference type="AlphaFoldDB" id="A0AAV1AXJ4"/>
<keyword evidence="7" id="KW-0012">Acyltransferase</keyword>
<dbReference type="GO" id="GO:0005886">
    <property type="term" value="C:plasma membrane"/>
    <property type="evidence" value="ECO:0007669"/>
    <property type="project" value="UniProtKB-SubCell"/>
</dbReference>
<evidence type="ECO:0000313" key="13">
    <source>
        <dbReference type="EMBL" id="CAI8613172.1"/>
    </source>
</evidence>
<dbReference type="Pfam" id="PF06974">
    <property type="entry name" value="WS_DGAT_C"/>
    <property type="match status" value="1"/>
</dbReference>